<feature type="compositionally biased region" description="Basic and acidic residues" evidence="1">
    <location>
        <begin position="163"/>
        <end position="178"/>
    </location>
</feature>
<reference evidence="3" key="1">
    <citation type="submission" date="2020-01" db="EMBL/GenBank/DDBJ databases">
        <authorList>
            <consortium name="DOE Joint Genome Institute"/>
            <person name="Haridas S."/>
            <person name="Albert R."/>
            <person name="Binder M."/>
            <person name="Bloem J."/>
            <person name="Labutti K."/>
            <person name="Salamov A."/>
            <person name="Andreopoulos B."/>
            <person name="Baker S.E."/>
            <person name="Barry K."/>
            <person name="Bills G."/>
            <person name="Bluhm B.H."/>
            <person name="Cannon C."/>
            <person name="Castanera R."/>
            <person name="Culley D.E."/>
            <person name="Daum C."/>
            <person name="Ezra D."/>
            <person name="Gonzalez J.B."/>
            <person name="Henrissat B."/>
            <person name="Kuo A."/>
            <person name="Liang C."/>
            <person name="Lipzen A."/>
            <person name="Lutzoni F."/>
            <person name="Magnuson J."/>
            <person name="Mondo S."/>
            <person name="Nolan M."/>
            <person name="Ohm R."/>
            <person name="Pangilinan J."/>
            <person name="Park H.-J."/>
            <person name="Ramirez L."/>
            <person name="Alfaro M."/>
            <person name="Sun H."/>
            <person name="Tritt A."/>
            <person name="Yoshinaga Y."/>
            <person name="Zwiers L.-H."/>
            <person name="Turgeon B.G."/>
            <person name="Goodwin S.B."/>
            <person name="Spatafora J.W."/>
            <person name="Crous P.W."/>
            <person name="Grigoriev I.V."/>
        </authorList>
    </citation>
    <scope>NUCLEOTIDE SEQUENCE</scope>
    <source>
        <strain evidence="3">P77</strain>
    </source>
</reference>
<dbReference type="InterPro" id="IPR004274">
    <property type="entry name" value="FCP1_dom"/>
</dbReference>
<dbReference type="OrthoDB" id="277011at2759"/>
<evidence type="ECO:0000313" key="3">
    <source>
        <dbReference type="EMBL" id="KAF1839227.1"/>
    </source>
</evidence>
<feature type="compositionally biased region" description="Polar residues" evidence="1">
    <location>
        <begin position="136"/>
        <end position="161"/>
    </location>
</feature>
<dbReference type="SUPFAM" id="SSF56784">
    <property type="entry name" value="HAD-like"/>
    <property type="match status" value="1"/>
</dbReference>
<evidence type="ECO:0000313" key="4">
    <source>
        <dbReference type="Proteomes" id="UP000800040"/>
    </source>
</evidence>
<evidence type="ECO:0000256" key="1">
    <source>
        <dbReference type="SAM" id="MobiDB-lite"/>
    </source>
</evidence>
<dbReference type="PROSITE" id="PS50969">
    <property type="entry name" value="FCP1"/>
    <property type="match status" value="1"/>
</dbReference>
<dbReference type="Proteomes" id="UP000800040">
    <property type="component" value="Unassembled WGS sequence"/>
</dbReference>
<feature type="domain" description="FCP1 homology" evidence="2">
    <location>
        <begin position="280"/>
        <end position="452"/>
    </location>
</feature>
<sequence length="472" mass="52093">MGADRRDGPGTDTTEAVASEYDEKTPLLEQDSPPQGPYEEVKPLRRWLYPQRIANGIVAVVSALAAPFVYGGQRIVACFYYDEDGRFSLLAPAYHMSRSFTRGRRKKVALPASSRPSAAGDINSEKTRRKSRSSSVAQATTTQPTRRSLSIASTSTAMTSDSENERPPTRDRDLDSPSRHTRSKSSTSARADEIAPAKRSIRITLHHNEDALRQRKAAKKAQPSKSNSVSPEAAASLKSPTGPAAASSKQLTKFPRAPQPPRPLVPRRQPSYSAKGTSAVGPHQKTLIIDLDETLIHSIVNGGRFQTGHMVEVKLQAAVGAGGQVVGPQVPLLYYVHKRPYCDDFLKKVSKWYNLIIFTASVQEYADPVIDWLEVERKYFAGRYYRQHCTVRNGAYIKDLAQVEPDLSKVMILDNSPLSYVFHPDNAIPIEGWISDPTDHDLLHLIPLLEGLQYVTDVRALLALRLGMPASA</sequence>
<name>A0A6A5KSM4_9PLEO</name>
<organism evidence="3 4">
    <name type="scientific">Decorospora gaudefroyi</name>
    <dbReference type="NCBI Taxonomy" id="184978"/>
    <lineage>
        <taxon>Eukaryota</taxon>
        <taxon>Fungi</taxon>
        <taxon>Dikarya</taxon>
        <taxon>Ascomycota</taxon>
        <taxon>Pezizomycotina</taxon>
        <taxon>Dothideomycetes</taxon>
        <taxon>Pleosporomycetidae</taxon>
        <taxon>Pleosporales</taxon>
        <taxon>Pleosporineae</taxon>
        <taxon>Pleosporaceae</taxon>
        <taxon>Decorospora</taxon>
    </lineage>
</organism>
<feature type="region of interest" description="Disordered" evidence="1">
    <location>
        <begin position="101"/>
        <end position="279"/>
    </location>
</feature>
<dbReference type="CDD" id="cd07521">
    <property type="entry name" value="HAD_FCP1-like"/>
    <property type="match status" value="1"/>
</dbReference>
<dbReference type="InterPro" id="IPR023214">
    <property type="entry name" value="HAD_sf"/>
</dbReference>
<dbReference type="AlphaFoldDB" id="A0A6A5KSM4"/>
<dbReference type="PANTHER" id="PTHR12210">
    <property type="entry name" value="DULLARD PROTEIN PHOSPHATASE"/>
    <property type="match status" value="1"/>
</dbReference>
<proteinExistence type="predicted"/>
<dbReference type="Gene3D" id="3.40.50.1000">
    <property type="entry name" value="HAD superfamily/HAD-like"/>
    <property type="match status" value="1"/>
</dbReference>
<accession>A0A6A5KSM4</accession>
<dbReference type="GO" id="GO:0016791">
    <property type="term" value="F:phosphatase activity"/>
    <property type="evidence" value="ECO:0007669"/>
    <property type="project" value="InterPro"/>
</dbReference>
<dbReference type="InterPro" id="IPR036412">
    <property type="entry name" value="HAD-like_sf"/>
</dbReference>
<feature type="region of interest" description="Disordered" evidence="1">
    <location>
        <begin position="1"/>
        <end position="36"/>
    </location>
</feature>
<evidence type="ECO:0000259" key="2">
    <source>
        <dbReference type="PROSITE" id="PS50969"/>
    </source>
</evidence>
<dbReference type="NCBIfam" id="TIGR02251">
    <property type="entry name" value="HIF-SF_euk"/>
    <property type="match status" value="1"/>
</dbReference>
<dbReference type="SMART" id="SM00577">
    <property type="entry name" value="CPDc"/>
    <property type="match status" value="1"/>
</dbReference>
<dbReference type="FunFam" id="3.40.50.1000:FF:000089">
    <property type="entry name" value="NIF domain protein"/>
    <property type="match status" value="1"/>
</dbReference>
<gene>
    <name evidence="3" type="ORF">BDW02DRAFT_615591</name>
</gene>
<protein>
    <recommendedName>
        <fullName evidence="2">FCP1 homology domain-containing protein</fullName>
    </recommendedName>
</protein>
<keyword evidence="4" id="KW-1185">Reference proteome</keyword>
<dbReference type="InterPro" id="IPR050365">
    <property type="entry name" value="TIM50"/>
</dbReference>
<dbReference type="InterPro" id="IPR011948">
    <property type="entry name" value="Dullard_phosphatase"/>
</dbReference>
<dbReference type="EMBL" id="ML975246">
    <property type="protein sequence ID" value="KAF1839227.1"/>
    <property type="molecule type" value="Genomic_DNA"/>
</dbReference>
<dbReference type="Pfam" id="PF03031">
    <property type="entry name" value="NIF"/>
    <property type="match status" value="1"/>
</dbReference>